<sequence>RDKTKLITAGNVTSRDSNATEKNRIEEEENRKEDITDINNHNKNELIDGQTIEKAIQIARGELPALPRAVKRFQSELESRGISWEKNNVERI</sequence>
<reference evidence="2" key="1">
    <citation type="journal article" date="2015" name="Nature">
        <title>Complex archaea that bridge the gap between prokaryotes and eukaryotes.</title>
        <authorList>
            <person name="Spang A."/>
            <person name="Saw J.H."/>
            <person name="Jorgensen S.L."/>
            <person name="Zaremba-Niedzwiedzka K."/>
            <person name="Martijn J."/>
            <person name="Lind A.E."/>
            <person name="van Eijk R."/>
            <person name="Schleper C."/>
            <person name="Guy L."/>
            <person name="Ettema T.J."/>
        </authorList>
    </citation>
    <scope>NUCLEOTIDE SEQUENCE</scope>
</reference>
<feature type="non-terminal residue" evidence="2">
    <location>
        <position position="1"/>
    </location>
</feature>
<accession>A0A0F9EC43</accession>
<proteinExistence type="predicted"/>
<dbReference type="AlphaFoldDB" id="A0A0F9EC43"/>
<name>A0A0F9EC43_9ZZZZ</name>
<evidence type="ECO:0000313" key="2">
    <source>
        <dbReference type="EMBL" id="KKL71534.1"/>
    </source>
</evidence>
<protein>
    <submittedName>
        <fullName evidence="2">Uncharacterized protein</fullName>
    </submittedName>
</protein>
<feature type="region of interest" description="Disordered" evidence="1">
    <location>
        <begin position="1"/>
        <end position="32"/>
    </location>
</feature>
<comment type="caution">
    <text evidence="2">The sequence shown here is derived from an EMBL/GenBank/DDBJ whole genome shotgun (WGS) entry which is preliminary data.</text>
</comment>
<dbReference type="EMBL" id="LAZR01025563">
    <property type="protein sequence ID" value="KKL71534.1"/>
    <property type="molecule type" value="Genomic_DNA"/>
</dbReference>
<feature type="compositionally biased region" description="Basic and acidic residues" evidence="1">
    <location>
        <begin position="18"/>
        <end position="32"/>
    </location>
</feature>
<gene>
    <name evidence="2" type="ORF">LCGC14_2093980</name>
</gene>
<organism evidence="2">
    <name type="scientific">marine sediment metagenome</name>
    <dbReference type="NCBI Taxonomy" id="412755"/>
    <lineage>
        <taxon>unclassified sequences</taxon>
        <taxon>metagenomes</taxon>
        <taxon>ecological metagenomes</taxon>
    </lineage>
</organism>
<evidence type="ECO:0000256" key="1">
    <source>
        <dbReference type="SAM" id="MobiDB-lite"/>
    </source>
</evidence>